<sequence length="181" mass="19911">MERKTIPCLPFQMLGIQACFAISNAFGSDIYCLRSIKESLEDSRQVLSTWDFSNHTEGSICRFVGIECWNDQENMVFGISLGDTGLRVPFPIGIRNCTNIQLLDLSGNYLSGSIPSNLAGDLPYLVFLSLSNNSLSGPIPPSIANLSFINVLRLDNNHLKGQIPPQLSRAYSEQVSYTCVG</sequence>
<reference evidence="2" key="1">
    <citation type="journal article" date="2022" name="Mol. Ecol. Resour.">
        <title>The genomes of chicory, endive, great burdock and yacon provide insights into Asteraceae palaeo-polyploidization history and plant inulin production.</title>
        <authorList>
            <person name="Fan W."/>
            <person name="Wang S."/>
            <person name="Wang H."/>
            <person name="Wang A."/>
            <person name="Jiang F."/>
            <person name="Liu H."/>
            <person name="Zhao H."/>
            <person name="Xu D."/>
            <person name="Zhang Y."/>
        </authorList>
    </citation>
    <scope>NUCLEOTIDE SEQUENCE [LARGE SCALE GENOMIC DNA]</scope>
    <source>
        <strain evidence="2">cv. Yunnan</strain>
    </source>
</reference>
<reference evidence="1 2" key="2">
    <citation type="journal article" date="2022" name="Mol. Ecol. Resour.">
        <title>The genomes of chicory, endive, great burdock and yacon provide insights into Asteraceae paleo-polyploidization history and plant inulin production.</title>
        <authorList>
            <person name="Fan W."/>
            <person name="Wang S."/>
            <person name="Wang H."/>
            <person name="Wang A."/>
            <person name="Jiang F."/>
            <person name="Liu H."/>
            <person name="Zhao H."/>
            <person name="Xu D."/>
            <person name="Zhang Y."/>
        </authorList>
    </citation>
    <scope>NUCLEOTIDE SEQUENCE [LARGE SCALE GENOMIC DNA]</scope>
    <source>
        <strain evidence="2">cv. Yunnan</strain>
        <tissue evidence="1">Leaves</tissue>
    </source>
</reference>
<evidence type="ECO:0000313" key="2">
    <source>
        <dbReference type="Proteomes" id="UP001056120"/>
    </source>
</evidence>
<proteinExistence type="predicted"/>
<protein>
    <submittedName>
        <fullName evidence="1">Uncharacterized protein</fullName>
    </submittedName>
</protein>
<comment type="caution">
    <text evidence="1">The sequence shown here is derived from an EMBL/GenBank/DDBJ whole genome shotgun (WGS) entry which is preliminary data.</text>
</comment>
<keyword evidence="2" id="KW-1185">Reference proteome</keyword>
<dbReference type="Proteomes" id="UP001056120">
    <property type="component" value="Linkage Group LG14"/>
</dbReference>
<gene>
    <name evidence="1" type="ORF">L1987_42688</name>
</gene>
<dbReference type="EMBL" id="CM042031">
    <property type="protein sequence ID" value="KAI3783604.1"/>
    <property type="molecule type" value="Genomic_DNA"/>
</dbReference>
<accession>A0ACB9GJK2</accession>
<evidence type="ECO:0000313" key="1">
    <source>
        <dbReference type="EMBL" id="KAI3783604.1"/>
    </source>
</evidence>
<organism evidence="1 2">
    <name type="scientific">Smallanthus sonchifolius</name>
    <dbReference type="NCBI Taxonomy" id="185202"/>
    <lineage>
        <taxon>Eukaryota</taxon>
        <taxon>Viridiplantae</taxon>
        <taxon>Streptophyta</taxon>
        <taxon>Embryophyta</taxon>
        <taxon>Tracheophyta</taxon>
        <taxon>Spermatophyta</taxon>
        <taxon>Magnoliopsida</taxon>
        <taxon>eudicotyledons</taxon>
        <taxon>Gunneridae</taxon>
        <taxon>Pentapetalae</taxon>
        <taxon>asterids</taxon>
        <taxon>campanulids</taxon>
        <taxon>Asterales</taxon>
        <taxon>Asteraceae</taxon>
        <taxon>Asteroideae</taxon>
        <taxon>Heliantheae alliance</taxon>
        <taxon>Millerieae</taxon>
        <taxon>Smallanthus</taxon>
    </lineage>
</organism>
<name>A0ACB9GJK2_9ASTR</name>